<name>F0XAT0_GROCL</name>
<dbReference type="EMBL" id="GL629735">
    <property type="protein sequence ID" value="EFX05260.1"/>
    <property type="molecule type" value="Genomic_DNA"/>
</dbReference>
<dbReference type="AlphaFoldDB" id="F0XAT0"/>
<dbReference type="Pfam" id="PF01557">
    <property type="entry name" value="FAA_hydrolase"/>
    <property type="match status" value="1"/>
</dbReference>
<dbReference type="RefSeq" id="XP_014174742.1">
    <property type="nucleotide sequence ID" value="XM_014319267.1"/>
</dbReference>
<dbReference type="HOGENOM" id="CLU_028458_2_1_1"/>
<evidence type="ECO:0000256" key="2">
    <source>
        <dbReference type="ARBA" id="ARBA00022723"/>
    </source>
</evidence>
<keyword evidence="5" id="KW-1185">Reference proteome</keyword>
<dbReference type="GO" id="GO:0006107">
    <property type="term" value="P:oxaloacetate metabolic process"/>
    <property type="evidence" value="ECO:0007669"/>
    <property type="project" value="UniProtKB-ARBA"/>
</dbReference>
<feature type="domain" description="Fumarylacetoacetase-like C-terminal" evidence="3">
    <location>
        <begin position="75"/>
        <end position="279"/>
    </location>
</feature>
<evidence type="ECO:0000313" key="4">
    <source>
        <dbReference type="EMBL" id="EFX05260.1"/>
    </source>
</evidence>
<dbReference type="SUPFAM" id="SSF56529">
    <property type="entry name" value="FAH"/>
    <property type="match status" value="1"/>
</dbReference>
<dbReference type="OrthoDB" id="411064at2759"/>
<organism evidence="5">
    <name type="scientific">Grosmannia clavigera (strain kw1407 / UAMH 11150)</name>
    <name type="common">Blue stain fungus</name>
    <name type="synonym">Graphiocladiella clavigera</name>
    <dbReference type="NCBI Taxonomy" id="655863"/>
    <lineage>
        <taxon>Eukaryota</taxon>
        <taxon>Fungi</taxon>
        <taxon>Dikarya</taxon>
        <taxon>Ascomycota</taxon>
        <taxon>Pezizomycotina</taxon>
        <taxon>Sordariomycetes</taxon>
        <taxon>Sordariomycetidae</taxon>
        <taxon>Ophiostomatales</taxon>
        <taxon>Ophiostomataceae</taxon>
        <taxon>Leptographium</taxon>
    </lineage>
</organism>
<dbReference type="GO" id="GO:0046872">
    <property type="term" value="F:metal ion binding"/>
    <property type="evidence" value="ECO:0007669"/>
    <property type="project" value="UniProtKB-KW"/>
</dbReference>
<sequence>MASFLCLVRFRDENGDVHFGEAGLAPCHSQAILVGRKVPVFRGKEPWDSDFVLTEEEHTIQEVLSPLARTPIFECIGLNYKQHAKEANTSYGEYPTVFTKPPDAMAGPYEDIPIHPSCLHLDYEAELCVVIKKDCKNLTEADDITDYILGYTAGNDVSSRWWQMPARSNNQHGVAKSFDKFAPLGPVLASPRAVPDPKKLHMECFVNGERRQETGIDDQIYDISTVLRHLSRGMTLRRGTVIMTGTPSGVAAFRQPPVWLQHGDVVTVRIDVIGEILNHMAFENK</sequence>
<evidence type="ECO:0000259" key="3">
    <source>
        <dbReference type="Pfam" id="PF01557"/>
    </source>
</evidence>
<dbReference type="STRING" id="655863.F0XAT0"/>
<dbReference type="Proteomes" id="UP000007796">
    <property type="component" value="Unassembled WGS sequence"/>
</dbReference>
<dbReference type="GO" id="GO:0018773">
    <property type="term" value="F:acetylpyruvate hydrolase activity"/>
    <property type="evidence" value="ECO:0007669"/>
    <property type="project" value="TreeGrafter"/>
</dbReference>
<gene>
    <name evidence="4" type="ORF">CMQ_3329</name>
</gene>
<keyword evidence="4" id="KW-0378">Hydrolase</keyword>
<dbReference type="FunFam" id="3.90.850.10:FF:000002">
    <property type="entry name" value="2-hydroxyhepta-2,4-diene-1,7-dioate isomerase"/>
    <property type="match status" value="1"/>
</dbReference>
<dbReference type="PANTHER" id="PTHR11820:SF7">
    <property type="entry name" value="ACYLPYRUVASE FAHD1, MITOCHONDRIAL"/>
    <property type="match status" value="1"/>
</dbReference>
<dbReference type="Gene3D" id="3.90.850.10">
    <property type="entry name" value="Fumarylacetoacetase-like, C-terminal domain"/>
    <property type="match status" value="1"/>
</dbReference>
<evidence type="ECO:0000313" key="5">
    <source>
        <dbReference type="Proteomes" id="UP000007796"/>
    </source>
</evidence>
<dbReference type="GeneID" id="25976417"/>
<keyword evidence="2" id="KW-0479">Metal-binding</keyword>
<accession>F0XAT0</accession>
<dbReference type="eggNOG" id="KOG1535">
    <property type="taxonomic scope" value="Eukaryota"/>
</dbReference>
<proteinExistence type="inferred from homology"/>
<dbReference type="InParanoid" id="F0XAT0"/>
<comment type="similarity">
    <text evidence="1">Belongs to the FAH family.</text>
</comment>
<reference evidence="4 5" key="1">
    <citation type="journal article" date="2011" name="Proc. Natl. Acad. Sci. U.S.A.">
        <title>Genome and transcriptome analyses of the mountain pine beetle-fungal symbiont Grosmannia clavigera, a lodgepole pine pathogen.</title>
        <authorList>
            <person name="DiGuistini S."/>
            <person name="Wang Y."/>
            <person name="Liao N.Y."/>
            <person name="Taylor G."/>
            <person name="Tanguay P."/>
            <person name="Feau N."/>
            <person name="Henrissat B."/>
            <person name="Chan S.K."/>
            <person name="Hesse-Orce U."/>
            <person name="Alamouti S.M."/>
            <person name="Tsui C.K.M."/>
            <person name="Docking R.T."/>
            <person name="Levasseur A."/>
            <person name="Haridas S."/>
            <person name="Robertson G."/>
            <person name="Birol I."/>
            <person name="Holt R.A."/>
            <person name="Marra M.A."/>
            <person name="Hamelin R.C."/>
            <person name="Hirst M."/>
            <person name="Jones S.J.M."/>
            <person name="Bohlmann J."/>
            <person name="Breuil C."/>
        </authorList>
    </citation>
    <scope>NUCLEOTIDE SEQUENCE [LARGE SCALE GENOMIC DNA]</scope>
    <source>
        <strain evidence="5">kw1407 / UAMH 11150</strain>
    </source>
</reference>
<protein>
    <submittedName>
        <fullName evidence="4">Fumarylacetoacetate hydrolase family protein</fullName>
    </submittedName>
</protein>
<dbReference type="InterPro" id="IPR036663">
    <property type="entry name" value="Fumarylacetoacetase_C_sf"/>
</dbReference>
<dbReference type="PANTHER" id="PTHR11820">
    <property type="entry name" value="ACYLPYRUVASE"/>
    <property type="match status" value="1"/>
</dbReference>
<dbReference type="InterPro" id="IPR011234">
    <property type="entry name" value="Fumarylacetoacetase-like_C"/>
</dbReference>
<dbReference type="GO" id="GO:0050163">
    <property type="term" value="F:oxaloacetate tautomerase activity"/>
    <property type="evidence" value="ECO:0007669"/>
    <property type="project" value="UniProtKB-ARBA"/>
</dbReference>
<evidence type="ECO:0000256" key="1">
    <source>
        <dbReference type="ARBA" id="ARBA00010211"/>
    </source>
</evidence>